<dbReference type="Gene3D" id="2.120.10.30">
    <property type="entry name" value="TolB, C-terminal domain"/>
    <property type="match status" value="2"/>
</dbReference>
<dbReference type="EMBL" id="CP000698">
    <property type="protein sequence ID" value="ABQ25172.1"/>
    <property type="molecule type" value="Genomic_DNA"/>
</dbReference>
<proteinExistence type="inferred from homology"/>
<dbReference type="SUPFAM" id="SSF82171">
    <property type="entry name" value="DPP6 N-terminal domain-like"/>
    <property type="match status" value="1"/>
</dbReference>
<dbReference type="InterPro" id="IPR011042">
    <property type="entry name" value="6-blade_b-propeller_TolB-like"/>
</dbReference>
<feature type="signal peptide" evidence="2">
    <location>
        <begin position="1"/>
        <end position="21"/>
    </location>
</feature>
<dbReference type="OrthoDB" id="9799878at2"/>
<accession>A5GB75</accession>
<dbReference type="PANTHER" id="PTHR36842">
    <property type="entry name" value="PROTEIN TOLB HOMOLOG"/>
    <property type="match status" value="1"/>
</dbReference>
<dbReference type="STRING" id="351605.Gura_0966"/>
<keyword evidence="2" id="KW-0732">Signal</keyword>
<reference evidence="3 4" key="1">
    <citation type="submission" date="2007-05" db="EMBL/GenBank/DDBJ databases">
        <title>Complete sequence of Geobacter uraniireducens Rf4.</title>
        <authorList>
            <consortium name="US DOE Joint Genome Institute"/>
            <person name="Copeland A."/>
            <person name="Lucas S."/>
            <person name="Lapidus A."/>
            <person name="Barry K."/>
            <person name="Detter J.C."/>
            <person name="Glavina del Rio T."/>
            <person name="Hammon N."/>
            <person name="Israni S."/>
            <person name="Dalin E."/>
            <person name="Tice H."/>
            <person name="Pitluck S."/>
            <person name="Chertkov O."/>
            <person name="Brettin T."/>
            <person name="Bruce D."/>
            <person name="Han C."/>
            <person name="Schmutz J."/>
            <person name="Larimer F."/>
            <person name="Land M."/>
            <person name="Hauser L."/>
            <person name="Kyrpides N."/>
            <person name="Mikhailova N."/>
            <person name="Shelobolina E."/>
            <person name="Aklujkar M."/>
            <person name="Lovley D."/>
            <person name="Richardson P."/>
        </authorList>
    </citation>
    <scope>NUCLEOTIDE SEQUENCE [LARGE SCALE GENOMIC DNA]</scope>
    <source>
        <strain evidence="3 4">Rf4</strain>
    </source>
</reference>
<name>A5GB75_GEOUR</name>
<comment type="similarity">
    <text evidence="1">Belongs to the TolB family.</text>
</comment>
<dbReference type="HOGENOM" id="CLU_012701_0_0_7"/>
<keyword evidence="4" id="KW-1185">Reference proteome</keyword>
<dbReference type="KEGG" id="gur:Gura_0966"/>
<dbReference type="RefSeq" id="WP_011937896.1">
    <property type="nucleotide sequence ID" value="NC_009483.1"/>
</dbReference>
<dbReference type="AlphaFoldDB" id="A5GB75"/>
<evidence type="ECO:0000256" key="1">
    <source>
        <dbReference type="ARBA" id="ARBA00009820"/>
    </source>
</evidence>
<organism evidence="3 4">
    <name type="scientific">Geotalea uraniireducens (strain Rf4)</name>
    <name type="common">Geobacter uraniireducens</name>
    <dbReference type="NCBI Taxonomy" id="351605"/>
    <lineage>
        <taxon>Bacteria</taxon>
        <taxon>Pseudomonadati</taxon>
        <taxon>Thermodesulfobacteriota</taxon>
        <taxon>Desulfuromonadia</taxon>
        <taxon>Geobacterales</taxon>
        <taxon>Geobacteraceae</taxon>
        <taxon>Geotalea</taxon>
    </lineage>
</organism>
<dbReference type="PANTHER" id="PTHR36842:SF1">
    <property type="entry name" value="PROTEIN TOLB"/>
    <property type="match status" value="1"/>
</dbReference>
<gene>
    <name evidence="3" type="ordered locus">Gura_0966</name>
</gene>
<dbReference type="Pfam" id="PF07676">
    <property type="entry name" value="PD40"/>
    <property type="match status" value="3"/>
</dbReference>
<dbReference type="Proteomes" id="UP000006695">
    <property type="component" value="Chromosome"/>
</dbReference>
<evidence type="ECO:0000313" key="3">
    <source>
        <dbReference type="EMBL" id="ABQ25172.1"/>
    </source>
</evidence>
<sequence length="976" mass="110484">MNKILLLLVILLAAFVSPAAAARLDTSFSFSTIETDHFSIHFHQGLEEIAQRAAVLAEDAHGKLTAQFDWKPREKTQLVLIDNTDFTNGFATPLPYNTVFIQVVPPSIDSTLGEYDDWLKEIIFHEYAHIVTSDTARGYSRITRSIFGKPIIPGDIISLAIFIFTAPPNVFMPHWWHEGMATWSETEFTGVGRGRSATYEMILRSAVAANSLPSIDKVNGEVPYWPNGHLPYIFGLRLSKFIADKYGKETLGKLSLAQAGRVPYAIGTPPEEFCNGKDYAELYRDMLDDLKKEEQSRIATLEKAPFTPLKVLSTVGENLTNPRFSPDGGRLAFNVNDPHGHSKTVITSRDGATIQAEFRRQFSDQGLSWSPDGNRLYFAQAEVVRGFDIYQDLYAYDLRRDRVQRLTSGLRIKDPEISPDGKYFALAVNDRGSQNLALLDARETLDGRNNLKPRLVTAYRQERVATPRWAPDSRTIAYAVTDNRGKTSLRLYDVKSGQDRPLLTVSYNAAYPSWSRDGRIIYYVSDETGVYNLFAYDLKEEKSYQVSHLLGGAMQPDAAPDDDTLVFSSYTARGFNIASLTLDRNSWTLQRGPSITPYWQDAGPAAAERSLPGDNPAIGKPAPYSPWETLYPRFWLPRIYSEDQDHNAFGAFTAGQDVLGYNSYLAELTYGTGHHKVYYNLAYRNDYLYPSFLLQSYAQPVFYSDLLQRGDYYEQNRSLILETSVPLNFLESSYRLFFGYHLQDQSALSRLQNDRFNGLPVFQGRRDNIFAGIEFADNLKYPYSISHEEGRTISFTYRNYSRQRGSDLDGEEYLAAYTEYLHLPSQPLRHHVLTYSLNGGVATGERTVQQAFQLGGEPGNLVQFPLRGYPARFETGKYVATGTVEYRAPLWYLLRGFGTKPFFFDRLHGAVFTDVGEVWDDQRSFKLDRLKVGAGVEGRFDMTLGYWLKITPAVGYAHGFNQGGEDRIYFTIYANL</sequence>
<evidence type="ECO:0000313" key="4">
    <source>
        <dbReference type="Proteomes" id="UP000006695"/>
    </source>
</evidence>
<feature type="chain" id="PRO_5002681555" evidence="2">
    <location>
        <begin position="22"/>
        <end position="976"/>
    </location>
</feature>
<evidence type="ECO:0000256" key="2">
    <source>
        <dbReference type="SAM" id="SignalP"/>
    </source>
</evidence>
<dbReference type="InterPro" id="IPR011659">
    <property type="entry name" value="WD40"/>
</dbReference>
<protein>
    <submittedName>
        <fullName evidence="3">WD-40 repeat-containing protein</fullName>
    </submittedName>
</protein>